<dbReference type="Pfam" id="PF02224">
    <property type="entry name" value="Cytidylate_kin"/>
    <property type="match status" value="1"/>
</dbReference>
<keyword evidence="11" id="KW-1185">Reference proteome</keyword>
<dbReference type="AlphaFoldDB" id="A0A397PJJ7"/>
<feature type="domain" description="Cytidylate kinase" evidence="9">
    <location>
        <begin position="3"/>
        <end position="202"/>
    </location>
</feature>
<dbReference type="InterPro" id="IPR027417">
    <property type="entry name" value="P-loop_NTPase"/>
</dbReference>
<evidence type="ECO:0000256" key="2">
    <source>
        <dbReference type="ARBA" id="ARBA00022679"/>
    </source>
</evidence>
<evidence type="ECO:0000256" key="5">
    <source>
        <dbReference type="ARBA" id="ARBA00022840"/>
    </source>
</evidence>
<comment type="caution">
    <text evidence="10">The sequence shown here is derived from an EMBL/GenBank/DDBJ whole genome shotgun (WGS) entry which is preliminary data.</text>
</comment>
<evidence type="ECO:0000313" key="10">
    <source>
        <dbReference type="EMBL" id="RIA47337.1"/>
    </source>
</evidence>
<reference evidence="10 11" key="1">
    <citation type="submission" date="2018-08" db="EMBL/GenBank/DDBJ databases">
        <title>Genomic Encyclopedia of Archaeal and Bacterial Type Strains, Phase II (KMG-II): from individual species to whole genera.</title>
        <authorList>
            <person name="Goeker M."/>
        </authorList>
    </citation>
    <scope>NUCLEOTIDE SEQUENCE [LARGE SCALE GENOMIC DNA]</scope>
    <source>
        <strain evidence="10 11">DSM 5002</strain>
    </source>
</reference>
<evidence type="ECO:0000256" key="3">
    <source>
        <dbReference type="ARBA" id="ARBA00022741"/>
    </source>
</evidence>
<dbReference type="GO" id="GO:0006220">
    <property type="term" value="P:pyrimidine nucleotide metabolic process"/>
    <property type="evidence" value="ECO:0007669"/>
    <property type="project" value="UniProtKB-UniRule"/>
</dbReference>
<dbReference type="GO" id="GO:0036430">
    <property type="term" value="F:CMP kinase activity"/>
    <property type="evidence" value="ECO:0007669"/>
    <property type="project" value="RHEA"/>
</dbReference>
<dbReference type="Proteomes" id="UP000266273">
    <property type="component" value="Unassembled WGS sequence"/>
</dbReference>
<organism evidence="10 11">
    <name type="scientific">Dichotomicrobium thermohalophilum</name>
    <dbReference type="NCBI Taxonomy" id="933063"/>
    <lineage>
        <taxon>Bacteria</taxon>
        <taxon>Pseudomonadati</taxon>
        <taxon>Pseudomonadota</taxon>
        <taxon>Alphaproteobacteria</taxon>
        <taxon>Hyphomicrobiales</taxon>
        <taxon>Hyphomicrobiaceae</taxon>
        <taxon>Dichotomicrobium</taxon>
    </lineage>
</organism>
<keyword evidence="3 8" id="KW-0547">Nucleotide-binding</keyword>
<feature type="binding site" evidence="8">
    <location>
        <begin position="7"/>
        <end position="15"/>
    </location>
    <ligand>
        <name>ATP</name>
        <dbReference type="ChEBI" id="CHEBI:30616"/>
    </ligand>
</feature>
<protein>
    <recommendedName>
        <fullName evidence="8">Cytidylate kinase</fullName>
        <shortName evidence="8">CK</shortName>
        <ecNumber evidence="8">2.7.4.25</ecNumber>
    </recommendedName>
    <alternativeName>
        <fullName evidence="8">Cytidine monophosphate kinase</fullName>
        <shortName evidence="8">CMP kinase</shortName>
    </alternativeName>
</protein>
<keyword evidence="4 8" id="KW-0418">Kinase</keyword>
<dbReference type="InterPro" id="IPR011994">
    <property type="entry name" value="Cytidylate_kinase_dom"/>
</dbReference>
<dbReference type="GO" id="GO:0005737">
    <property type="term" value="C:cytoplasm"/>
    <property type="evidence" value="ECO:0007669"/>
    <property type="project" value="UniProtKB-SubCell"/>
</dbReference>
<keyword evidence="2 8" id="KW-0808">Transferase</keyword>
<dbReference type="GO" id="GO:0036431">
    <property type="term" value="F:dCMP kinase activity"/>
    <property type="evidence" value="ECO:0007669"/>
    <property type="project" value="InterPro"/>
</dbReference>
<dbReference type="RefSeq" id="WP_119062224.1">
    <property type="nucleotide sequence ID" value="NZ_QXDF01000003.1"/>
</dbReference>
<dbReference type="CDD" id="cd02020">
    <property type="entry name" value="CMPK"/>
    <property type="match status" value="1"/>
</dbReference>
<dbReference type="EC" id="2.7.4.25" evidence="8"/>
<gene>
    <name evidence="8" type="primary">cmk</name>
    <name evidence="10" type="ORF">BXY53_2414</name>
</gene>
<evidence type="ECO:0000256" key="8">
    <source>
        <dbReference type="HAMAP-Rule" id="MF_00238"/>
    </source>
</evidence>
<comment type="subcellular location">
    <subcellularLocation>
        <location evidence="8">Cytoplasm</location>
    </subcellularLocation>
</comment>
<name>A0A397PJJ7_9HYPH</name>
<evidence type="ECO:0000259" key="9">
    <source>
        <dbReference type="Pfam" id="PF02224"/>
    </source>
</evidence>
<evidence type="ECO:0000256" key="1">
    <source>
        <dbReference type="ARBA" id="ARBA00009427"/>
    </source>
</evidence>
<dbReference type="HAMAP" id="MF_00238">
    <property type="entry name" value="Cytidyl_kinase_type1"/>
    <property type="match status" value="1"/>
</dbReference>
<dbReference type="InterPro" id="IPR003136">
    <property type="entry name" value="Cytidylate_kin"/>
</dbReference>
<comment type="catalytic activity">
    <reaction evidence="7 8">
        <text>CMP + ATP = CDP + ADP</text>
        <dbReference type="Rhea" id="RHEA:11600"/>
        <dbReference type="ChEBI" id="CHEBI:30616"/>
        <dbReference type="ChEBI" id="CHEBI:58069"/>
        <dbReference type="ChEBI" id="CHEBI:60377"/>
        <dbReference type="ChEBI" id="CHEBI:456216"/>
        <dbReference type="EC" id="2.7.4.25"/>
    </reaction>
</comment>
<dbReference type="GO" id="GO:0005524">
    <property type="term" value="F:ATP binding"/>
    <property type="evidence" value="ECO:0007669"/>
    <property type="project" value="UniProtKB-UniRule"/>
</dbReference>
<dbReference type="EMBL" id="QXDF01000003">
    <property type="protein sequence ID" value="RIA47337.1"/>
    <property type="molecule type" value="Genomic_DNA"/>
</dbReference>
<accession>A0A397PJJ7</accession>
<evidence type="ECO:0000256" key="6">
    <source>
        <dbReference type="ARBA" id="ARBA00047615"/>
    </source>
</evidence>
<keyword evidence="5 8" id="KW-0067">ATP-binding</keyword>
<proteinExistence type="inferred from homology"/>
<comment type="similarity">
    <text evidence="1 8">Belongs to the cytidylate kinase family. Type 1 subfamily.</text>
</comment>
<dbReference type="SUPFAM" id="SSF52540">
    <property type="entry name" value="P-loop containing nucleoside triphosphate hydrolases"/>
    <property type="match status" value="1"/>
</dbReference>
<evidence type="ECO:0000256" key="7">
    <source>
        <dbReference type="ARBA" id="ARBA00048478"/>
    </source>
</evidence>
<dbReference type="Gene3D" id="3.40.50.300">
    <property type="entry name" value="P-loop containing nucleotide triphosphate hydrolases"/>
    <property type="match status" value="1"/>
</dbReference>
<dbReference type="NCBIfam" id="TIGR00017">
    <property type="entry name" value="cmk"/>
    <property type="match status" value="1"/>
</dbReference>
<comment type="catalytic activity">
    <reaction evidence="6 8">
        <text>dCMP + ATP = dCDP + ADP</text>
        <dbReference type="Rhea" id="RHEA:25094"/>
        <dbReference type="ChEBI" id="CHEBI:30616"/>
        <dbReference type="ChEBI" id="CHEBI:57566"/>
        <dbReference type="ChEBI" id="CHEBI:58593"/>
        <dbReference type="ChEBI" id="CHEBI:456216"/>
        <dbReference type="EC" id="2.7.4.25"/>
    </reaction>
</comment>
<sequence>MIIAVDGPSASGKGSVSRRIAAQLGLPYLDTGLLYRAVARDMLDQGLPLDDEDAAVRAAKSLDLDGLDDPRLRERRMGEAASRVAASPAVREALLELQRDFAHRPGGAVLDGRDIGTVVCPGADVKLYITASAEERAHRRYLELRDRGEHVDEDEIYQDILKRDHRDQERSAAPLRKADDAHLLDTTNLDIEQAFKAALGLINAARAPRRSGDGS</sequence>
<evidence type="ECO:0000256" key="4">
    <source>
        <dbReference type="ARBA" id="ARBA00022777"/>
    </source>
</evidence>
<evidence type="ECO:0000313" key="11">
    <source>
        <dbReference type="Proteomes" id="UP000266273"/>
    </source>
</evidence>
<dbReference type="OrthoDB" id="9807434at2"/>
<keyword evidence="8" id="KW-0963">Cytoplasm</keyword>